<dbReference type="EMBL" id="JASAOG010000024">
    <property type="protein sequence ID" value="KAK0062643.1"/>
    <property type="molecule type" value="Genomic_DNA"/>
</dbReference>
<evidence type="ECO:0000313" key="1">
    <source>
        <dbReference type="EMBL" id="KAK0062643.1"/>
    </source>
</evidence>
<accession>A0AAD8FG56</accession>
<organism evidence="1 2">
    <name type="scientific">Biomphalaria pfeifferi</name>
    <name type="common">Bloodfluke planorb</name>
    <name type="synonym">Freshwater snail</name>
    <dbReference type="NCBI Taxonomy" id="112525"/>
    <lineage>
        <taxon>Eukaryota</taxon>
        <taxon>Metazoa</taxon>
        <taxon>Spiralia</taxon>
        <taxon>Lophotrochozoa</taxon>
        <taxon>Mollusca</taxon>
        <taxon>Gastropoda</taxon>
        <taxon>Heterobranchia</taxon>
        <taxon>Euthyneura</taxon>
        <taxon>Panpulmonata</taxon>
        <taxon>Hygrophila</taxon>
        <taxon>Lymnaeoidea</taxon>
        <taxon>Planorbidae</taxon>
        <taxon>Biomphalaria</taxon>
    </lineage>
</organism>
<reference evidence="1" key="1">
    <citation type="journal article" date="2023" name="PLoS Negl. Trop. Dis.">
        <title>A genome sequence for Biomphalaria pfeifferi, the major vector snail for the human-infecting parasite Schistosoma mansoni.</title>
        <authorList>
            <person name="Bu L."/>
            <person name="Lu L."/>
            <person name="Laidemitt M.R."/>
            <person name="Zhang S.M."/>
            <person name="Mutuku M."/>
            <person name="Mkoji G."/>
            <person name="Steinauer M."/>
            <person name="Loker E.S."/>
        </authorList>
    </citation>
    <scope>NUCLEOTIDE SEQUENCE</scope>
    <source>
        <strain evidence="1">KasaAsao</strain>
    </source>
</reference>
<keyword evidence="2" id="KW-1185">Reference proteome</keyword>
<protein>
    <submittedName>
        <fullName evidence="1">Uncharacterized protein</fullName>
    </submittedName>
</protein>
<dbReference type="Proteomes" id="UP001233172">
    <property type="component" value="Unassembled WGS sequence"/>
</dbReference>
<sequence>MKLWPLNYQVRKLEKNCHPLFTSKNTAILVRERWKQRGGGREVLTARRENLLMDGGPVITESLSVWDVMDSDDRNKVKYAEKWSERPRN</sequence>
<gene>
    <name evidence="1" type="ORF">Bpfe_007848</name>
</gene>
<proteinExistence type="predicted"/>
<name>A0AAD8FG56_BIOPF</name>
<dbReference type="AlphaFoldDB" id="A0AAD8FG56"/>
<reference evidence="1" key="2">
    <citation type="submission" date="2023-04" db="EMBL/GenBank/DDBJ databases">
        <authorList>
            <person name="Bu L."/>
            <person name="Lu L."/>
            <person name="Laidemitt M.R."/>
            <person name="Zhang S.M."/>
            <person name="Mutuku M."/>
            <person name="Mkoji G."/>
            <person name="Steinauer M."/>
            <person name="Loker E.S."/>
        </authorList>
    </citation>
    <scope>NUCLEOTIDE SEQUENCE</scope>
    <source>
        <strain evidence="1">KasaAsao</strain>
        <tissue evidence="1">Whole Snail</tissue>
    </source>
</reference>
<evidence type="ECO:0000313" key="2">
    <source>
        <dbReference type="Proteomes" id="UP001233172"/>
    </source>
</evidence>
<comment type="caution">
    <text evidence="1">The sequence shown here is derived from an EMBL/GenBank/DDBJ whole genome shotgun (WGS) entry which is preliminary data.</text>
</comment>